<dbReference type="SMART" id="SM00028">
    <property type="entry name" value="TPR"/>
    <property type="match status" value="2"/>
</dbReference>
<feature type="chain" id="PRO_5032460183" evidence="4">
    <location>
        <begin position="25"/>
        <end position="935"/>
    </location>
</feature>
<keyword evidence="1" id="KW-0677">Repeat</keyword>
<dbReference type="Pfam" id="PF01841">
    <property type="entry name" value="Transglut_core"/>
    <property type="match status" value="1"/>
</dbReference>
<dbReference type="SUPFAM" id="SSF54001">
    <property type="entry name" value="Cysteine proteinases"/>
    <property type="match status" value="1"/>
</dbReference>
<gene>
    <name evidence="7" type="ORF">HUV48_03130</name>
</gene>
<proteinExistence type="predicted"/>
<evidence type="ECO:0000256" key="2">
    <source>
        <dbReference type="ARBA" id="ARBA00022803"/>
    </source>
</evidence>
<dbReference type="PANTHER" id="PTHR44858:SF1">
    <property type="entry name" value="UDP-N-ACETYLGLUCOSAMINE--PEPTIDE N-ACETYLGLUCOSAMINYLTRANSFERASE SPINDLY-RELATED"/>
    <property type="match status" value="1"/>
</dbReference>
<name>A0A850GWT6_9SPHN</name>
<keyword evidence="4" id="KW-0732">Signal</keyword>
<evidence type="ECO:0000256" key="3">
    <source>
        <dbReference type="PROSITE-ProRule" id="PRU00339"/>
    </source>
</evidence>
<feature type="domain" description="DUF3857" evidence="6">
    <location>
        <begin position="74"/>
        <end position="227"/>
    </location>
</feature>
<reference evidence="7 8" key="1">
    <citation type="submission" date="2020-06" db="EMBL/GenBank/DDBJ databases">
        <title>Altererythrobacter sp. HHU K3-1.</title>
        <authorList>
            <person name="Zhang D."/>
            <person name="Xue H."/>
        </authorList>
    </citation>
    <scope>NUCLEOTIDE SEQUENCE [LARGE SCALE GENOMIC DNA]</scope>
    <source>
        <strain evidence="7 8">HHU K3-1</strain>
    </source>
</reference>
<dbReference type="EMBL" id="JABWGV010000001">
    <property type="protein sequence ID" value="NVD44011.1"/>
    <property type="molecule type" value="Genomic_DNA"/>
</dbReference>
<evidence type="ECO:0000256" key="4">
    <source>
        <dbReference type="SAM" id="SignalP"/>
    </source>
</evidence>
<dbReference type="InterPro" id="IPR002931">
    <property type="entry name" value="Transglutaminase-like"/>
</dbReference>
<dbReference type="InterPro" id="IPR019734">
    <property type="entry name" value="TPR_rpt"/>
</dbReference>
<dbReference type="InterPro" id="IPR013105">
    <property type="entry name" value="TPR_2"/>
</dbReference>
<dbReference type="GO" id="GO:0009279">
    <property type="term" value="C:cell outer membrane"/>
    <property type="evidence" value="ECO:0007669"/>
    <property type="project" value="TreeGrafter"/>
</dbReference>
<feature type="domain" description="Transglutaminase-like" evidence="5">
    <location>
        <begin position="284"/>
        <end position="361"/>
    </location>
</feature>
<dbReference type="Gene3D" id="3.10.620.30">
    <property type="match status" value="1"/>
</dbReference>
<dbReference type="InterPro" id="IPR011990">
    <property type="entry name" value="TPR-like_helical_dom_sf"/>
</dbReference>
<dbReference type="InterPro" id="IPR024618">
    <property type="entry name" value="DUF3857"/>
</dbReference>
<evidence type="ECO:0000259" key="5">
    <source>
        <dbReference type="Pfam" id="PF01841"/>
    </source>
</evidence>
<feature type="repeat" description="TPR" evidence="3">
    <location>
        <begin position="856"/>
        <end position="889"/>
    </location>
</feature>
<protein>
    <submittedName>
        <fullName evidence="7">Tetratricopeptide repeat protein</fullName>
    </submittedName>
</protein>
<sequence>MILRGKRAALMVCSGIAAMSAASAVAGDEVIFAPAPDWVEPVELTPDLLEKGPPLVLLDKQVRFDEGLVHTFNDVAIALDTPDMLTNVGTLQAGWLPDKGDLTVHRVELIRDGKVIDVLEGGARFDVLRREAALERRELNGFLTATMTLPGAQLGDVVRMATSVTISDQALGEEVQFADLLPSGKDMVRQARMKAMWPQDLPLTLATFRTDISAEAQTVDGMKVWEAKLPIEEPDDMPGDAPLRYLMPPQVQMTTFADWKEVSSVMAQHYRTEGTIAANDGLKSVVERIARENKGEKARAAAALRIVQDDISYLANGMNGGNYLPQSPAETWEQRFGDCKAKSVLLTAMLRELGIESDVVLVASQGGDVLPEVAPRPGGFDHMIVRAVMDGTNYWLDGTNSGTRLGNLSDVPQFFYALPLTEGGSELVALDTRPLEKPNRTAEVTIDSTAGLQVPALYEIDLSFNGPTASQWRGIIQQATPDQLESMIQNTVNGILGETYVVDQSASYDEEAGTVVLKANGIMTTPWSKDRGRFELTPPAQVANDLAFDADRARAKWRDVPLRLNGPLYWTSDVEILLPKGGSGYELLGEEEMDAEIGEVAVSSDATLKGNSFLLQQSMRTLGSELPAADIPEAKRSLTAHLRKLPELRAPEDVREAWQYKGKDRALLAKHDAAYAQMIADAENDEALPWSNRANYRAGIGDFEGAAADYSKAIEIEPNAWLYSQRAAARLQAGDIAASLEDQRAVENIENNGNTYFQQVELLGQLGKTDEAEIAVENYRDLAEKPYLAQQLEAEYLGWSKQADAGLDLMQSLVTSRPGDPALLNGVCWFAGKWNRMDETVLETCTEAILKSDYAPGVLDSRGLAYYRLGQYDKALSDFDAALANDQDLPESRYMRGITLLAKGDDAGRGDIERALAQRPALRAQYAAWGITAPK</sequence>
<dbReference type="Pfam" id="PF12969">
    <property type="entry name" value="DUF3857"/>
    <property type="match status" value="1"/>
</dbReference>
<organism evidence="7 8">
    <name type="scientific">Qipengyuania atrilutea</name>
    <dbReference type="NCBI Taxonomy" id="2744473"/>
    <lineage>
        <taxon>Bacteria</taxon>
        <taxon>Pseudomonadati</taxon>
        <taxon>Pseudomonadota</taxon>
        <taxon>Alphaproteobacteria</taxon>
        <taxon>Sphingomonadales</taxon>
        <taxon>Erythrobacteraceae</taxon>
        <taxon>Qipengyuania</taxon>
    </lineage>
</organism>
<dbReference type="RefSeq" id="WP_176266298.1">
    <property type="nucleotide sequence ID" value="NZ_JABWGV010000001.1"/>
</dbReference>
<evidence type="ECO:0000259" key="6">
    <source>
        <dbReference type="Pfam" id="PF12969"/>
    </source>
</evidence>
<dbReference type="InterPro" id="IPR050498">
    <property type="entry name" value="Ycf3"/>
</dbReference>
<feature type="repeat" description="TPR" evidence="3">
    <location>
        <begin position="687"/>
        <end position="720"/>
    </location>
</feature>
<dbReference type="Proteomes" id="UP000561438">
    <property type="component" value="Unassembled WGS sequence"/>
</dbReference>
<dbReference type="AlphaFoldDB" id="A0A850GWT6"/>
<accession>A0A850GWT6</accession>
<dbReference type="InterPro" id="IPR038765">
    <property type="entry name" value="Papain-like_cys_pep_sf"/>
</dbReference>
<dbReference type="PANTHER" id="PTHR44858">
    <property type="entry name" value="TETRATRICOPEPTIDE REPEAT PROTEIN 6"/>
    <property type="match status" value="1"/>
</dbReference>
<evidence type="ECO:0000313" key="7">
    <source>
        <dbReference type="EMBL" id="NVD44011.1"/>
    </source>
</evidence>
<feature type="signal peptide" evidence="4">
    <location>
        <begin position="1"/>
        <end position="24"/>
    </location>
</feature>
<dbReference type="Gene3D" id="2.60.40.3140">
    <property type="match status" value="1"/>
</dbReference>
<keyword evidence="2 3" id="KW-0802">TPR repeat</keyword>
<comment type="caution">
    <text evidence="7">The sequence shown here is derived from an EMBL/GenBank/DDBJ whole genome shotgun (WGS) entry which is preliminary data.</text>
</comment>
<keyword evidence="8" id="KW-1185">Reference proteome</keyword>
<dbReference type="SUPFAM" id="SSF48452">
    <property type="entry name" value="TPR-like"/>
    <property type="match status" value="1"/>
</dbReference>
<dbReference type="Gene3D" id="1.25.40.10">
    <property type="entry name" value="Tetratricopeptide repeat domain"/>
    <property type="match status" value="2"/>
</dbReference>
<dbReference type="PROSITE" id="PS50005">
    <property type="entry name" value="TPR"/>
    <property type="match status" value="2"/>
</dbReference>
<evidence type="ECO:0000313" key="8">
    <source>
        <dbReference type="Proteomes" id="UP000561438"/>
    </source>
</evidence>
<dbReference type="GO" id="GO:0046813">
    <property type="term" value="P:receptor-mediated virion attachment to host cell"/>
    <property type="evidence" value="ECO:0007669"/>
    <property type="project" value="TreeGrafter"/>
</dbReference>
<evidence type="ECO:0000256" key="1">
    <source>
        <dbReference type="ARBA" id="ARBA00022737"/>
    </source>
</evidence>
<dbReference type="Pfam" id="PF07719">
    <property type="entry name" value="TPR_2"/>
    <property type="match status" value="1"/>
</dbReference>